<dbReference type="PROSITE" id="PS50089">
    <property type="entry name" value="ZF_RING_2"/>
    <property type="match status" value="1"/>
</dbReference>
<evidence type="ECO:0000256" key="3">
    <source>
        <dbReference type="SAM" id="MobiDB-lite"/>
    </source>
</evidence>
<reference evidence="5" key="1">
    <citation type="journal article" date="2020" name="Stud. Mycol.">
        <title>101 Dothideomycetes genomes: a test case for predicting lifestyles and emergence of pathogens.</title>
        <authorList>
            <person name="Haridas S."/>
            <person name="Albert R."/>
            <person name="Binder M."/>
            <person name="Bloem J."/>
            <person name="Labutti K."/>
            <person name="Salamov A."/>
            <person name="Andreopoulos B."/>
            <person name="Baker S."/>
            <person name="Barry K."/>
            <person name="Bills G."/>
            <person name="Bluhm B."/>
            <person name="Cannon C."/>
            <person name="Castanera R."/>
            <person name="Culley D."/>
            <person name="Daum C."/>
            <person name="Ezra D."/>
            <person name="Gonzalez J."/>
            <person name="Henrissat B."/>
            <person name="Kuo A."/>
            <person name="Liang C."/>
            <person name="Lipzen A."/>
            <person name="Lutzoni F."/>
            <person name="Magnuson J."/>
            <person name="Mondo S."/>
            <person name="Nolan M."/>
            <person name="Ohm R."/>
            <person name="Pangilinan J."/>
            <person name="Park H.-J."/>
            <person name="Ramirez L."/>
            <person name="Alfaro M."/>
            <person name="Sun H."/>
            <person name="Tritt A."/>
            <person name="Yoshinaga Y."/>
            <person name="Zwiers L.-H."/>
            <person name="Turgeon B."/>
            <person name="Goodwin S."/>
            <person name="Spatafora J."/>
            <person name="Crous P."/>
            <person name="Grigoriev I."/>
        </authorList>
    </citation>
    <scope>NUCLEOTIDE SEQUENCE</scope>
    <source>
        <strain evidence="5">CBS 269.34</strain>
    </source>
</reference>
<feature type="domain" description="RING-type" evidence="4">
    <location>
        <begin position="472"/>
        <end position="519"/>
    </location>
</feature>
<feature type="compositionally biased region" description="Low complexity" evidence="3">
    <location>
        <begin position="156"/>
        <end position="172"/>
    </location>
</feature>
<feature type="region of interest" description="Disordered" evidence="3">
    <location>
        <begin position="156"/>
        <end position="176"/>
    </location>
</feature>
<dbReference type="EMBL" id="MU004186">
    <property type="protein sequence ID" value="KAF2498115.1"/>
    <property type="molecule type" value="Genomic_DNA"/>
</dbReference>
<dbReference type="PANTHER" id="PTHR22696">
    <property type="entry name" value="E3 UBIQUITIN-PROTEIN LIGASE RNF26"/>
    <property type="match status" value="1"/>
</dbReference>
<evidence type="ECO:0000259" key="4">
    <source>
        <dbReference type="PROSITE" id="PS50089"/>
    </source>
</evidence>
<sequence length="531" mass="60921">MGTLTGDVPRLEEHCPHKLATSCRLTSTPNCCACADERAHSSSYSVYIDGVGFVQRGTRWQSYCWFCKEFWNNRIASADPPLPLSRTRIPELPDQTEFLERWNEFHQGYRIVKAADGTESRIAVVGEPFRDVSPGYLPLTVNELRTGQQNDATRALNRTTRATTPAEAASTAEPHRTIEEELDDLLEDEDDVDIPSAQPQRSLEIQQLRERRAEWTAERTRRVWGTREDIESDDYMSPITGLFIRHAEWNRRRIEMNRAEAEQRRIEGERDFFAGLSNSPASPHSSALSLTPVDLARRHTSPPDVEPVASRAPEQITVGSRPSGNEATSMPQEHPHLRQLRAEERQLETLEQLRNAQRRHREQLQHLRTEERQLEQLSDVQRRHLEQLQVRMEEPFQVGQQARREGIPRTTSATESLLDDFEHRLRAMVSPDSRGEEARDLLASLHLPTKHLDNDSRPEPKTDAEKMVKLECQICYQQVADIACVPCGHLVMCEWCADIQMPIKHRNIPETGAKCPMCRKKVTQRIRVHIG</sequence>
<dbReference type="InterPro" id="IPR001841">
    <property type="entry name" value="Znf_RING"/>
</dbReference>
<dbReference type="Pfam" id="PF13920">
    <property type="entry name" value="zf-C3HC4_3"/>
    <property type="match status" value="1"/>
</dbReference>
<keyword evidence="2" id="KW-0175">Coiled coil</keyword>
<dbReference type="OrthoDB" id="1711136at2759"/>
<dbReference type="AlphaFoldDB" id="A0A6A6R089"/>
<dbReference type="GO" id="GO:0008270">
    <property type="term" value="F:zinc ion binding"/>
    <property type="evidence" value="ECO:0007669"/>
    <property type="project" value="UniProtKB-KW"/>
</dbReference>
<accession>A0A6A6R089</accession>
<evidence type="ECO:0000256" key="1">
    <source>
        <dbReference type="PROSITE-ProRule" id="PRU00175"/>
    </source>
</evidence>
<evidence type="ECO:0000256" key="2">
    <source>
        <dbReference type="SAM" id="Coils"/>
    </source>
</evidence>
<dbReference type="Proteomes" id="UP000799750">
    <property type="component" value="Unassembled WGS sequence"/>
</dbReference>
<dbReference type="PANTHER" id="PTHR22696:SF1">
    <property type="entry name" value="E3 UBIQUITIN-PROTEIN LIGASE RNF26"/>
    <property type="match status" value="1"/>
</dbReference>
<keyword evidence="1" id="KW-0863">Zinc-finger</keyword>
<gene>
    <name evidence="5" type="ORF">BU16DRAFT_580635</name>
</gene>
<dbReference type="Gene3D" id="3.30.40.10">
    <property type="entry name" value="Zinc/RING finger domain, C3HC4 (zinc finger)"/>
    <property type="match status" value="1"/>
</dbReference>
<feature type="coiled-coil region" evidence="2">
    <location>
        <begin position="340"/>
        <end position="387"/>
    </location>
</feature>
<dbReference type="GO" id="GO:0006511">
    <property type="term" value="P:ubiquitin-dependent protein catabolic process"/>
    <property type="evidence" value="ECO:0007669"/>
    <property type="project" value="TreeGrafter"/>
</dbReference>
<keyword evidence="6" id="KW-1185">Reference proteome</keyword>
<proteinExistence type="predicted"/>
<feature type="region of interest" description="Disordered" evidence="3">
    <location>
        <begin position="297"/>
        <end position="335"/>
    </location>
</feature>
<dbReference type="InterPro" id="IPR013083">
    <property type="entry name" value="Znf_RING/FYVE/PHD"/>
</dbReference>
<dbReference type="SMART" id="SM00184">
    <property type="entry name" value="RING"/>
    <property type="match status" value="1"/>
</dbReference>
<evidence type="ECO:0000313" key="5">
    <source>
        <dbReference type="EMBL" id="KAF2498115.1"/>
    </source>
</evidence>
<protein>
    <recommendedName>
        <fullName evidence="4">RING-type domain-containing protein</fullName>
    </recommendedName>
</protein>
<keyword evidence="1" id="KW-0862">Zinc</keyword>
<evidence type="ECO:0000313" key="6">
    <source>
        <dbReference type="Proteomes" id="UP000799750"/>
    </source>
</evidence>
<feature type="compositionally biased region" description="Polar residues" evidence="3">
    <location>
        <begin position="317"/>
        <end position="331"/>
    </location>
</feature>
<organism evidence="5 6">
    <name type="scientific">Lophium mytilinum</name>
    <dbReference type="NCBI Taxonomy" id="390894"/>
    <lineage>
        <taxon>Eukaryota</taxon>
        <taxon>Fungi</taxon>
        <taxon>Dikarya</taxon>
        <taxon>Ascomycota</taxon>
        <taxon>Pezizomycotina</taxon>
        <taxon>Dothideomycetes</taxon>
        <taxon>Pleosporomycetidae</taxon>
        <taxon>Mytilinidiales</taxon>
        <taxon>Mytilinidiaceae</taxon>
        <taxon>Lophium</taxon>
    </lineage>
</organism>
<name>A0A6A6R089_9PEZI</name>
<keyword evidence="1" id="KW-0479">Metal-binding</keyword>
<dbReference type="GO" id="GO:0016567">
    <property type="term" value="P:protein ubiquitination"/>
    <property type="evidence" value="ECO:0007669"/>
    <property type="project" value="TreeGrafter"/>
</dbReference>
<dbReference type="GO" id="GO:0061630">
    <property type="term" value="F:ubiquitin protein ligase activity"/>
    <property type="evidence" value="ECO:0007669"/>
    <property type="project" value="TreeGrafter"/>
</dbReference>
<dbReference type="SUPFAM" id="SSF57850">
    <property type="entry name" value="RING/U-box"/>
    <property type="match status" value="1"/>
</dbReference>